<dbReference type="EC" id="3.6.5.5" evidence="3"/>
<dbReference type="PANTHER" id="PTHR11566:SF50">
    <property type="entry name" value="DYNAMIN-1-LIKE PROTEIN ISOFORM X1"/>
    <property type="match status" value="1"/>
</dbReference>
<dbReference type="SMART" id="SM00053">
    <property type="entry name" value="DYNc"/>
    <property type="match status" value="1"/>
</dbReference>
<evidence type="ECO:0000256" key="9">
    <source>
        <dbReference type="ARBA" id="ARBA00023121"/>
    </source>
</evidence>
<dbReference type="OrthoDB" id="5061070at2759"/>
<dbReference type="Gene3D" id="1.20.120.1240">
    <property type="entry name" value="Dynamin, middle domain"/>
    <property type="match status" value="1"/>
</dbReference>
<dbReference type="InterPro" id="IPR022812">
    <property type="entry name" value="Dynamin"/>
</dbReference>
<dbReference type="GO" id="GO:0005829">
    <property type="term" value="C:cytosol"/>
    <property type="evidence" value="ECO:0007669"/>
    <property type="project" value="UniProtKB-SubCell"/>
</dbReference>
<comment type="similarity">
    <text evidence="14">Belongs to the TRAFAC class dynamin-like GTPase superfamily. Dynamin/Fzo/YdjA family.</text>
</comment>
<keyword evidence="5" id="KW-0963">Cytoplasm</keyword>
<evidence type="ECO:0000256" key="4">
    <source>
        <dbReference type="ARBA" id="ARBA00018833"/>
    </source>
</evidence>
<dbReference type="InterPro" id="IPR030381">
    <property type="entry name" value="G_DYNAMIN_dom"/>
</dbReference>
<dbReference type="InterPro" id="IPR001401">
    <property type="entry name" value="Dynamin_GTPase"/>
</dbReference>
<dbReference type="FunFam" id="3.40.50.300:FF:000172">
    <property type="entry name" value="Dynamin-1-like protein isoform 1"/>
    <property type="match status" value="1"/>
</dbReference>
<dbReference type="PROSITE" id="PS51388">
    <property type="entry name" value="GED"/>
    <property type="match status" value="1"/>
</dbReference>
<evidence type="ECO:0000256" key="3">
    <source>
        <dbReference type="ARBA" id="ARBA00011980"/>
    </source>
</evidence>
<comment type="catalytic activity">
    <reaction evidence="13">
        <text>GTP + H2O = GDP + phosphate + H(+)</text>
        <dbReference type="Rhea" id="RHEA:19669"/>
        <dbReference type="ChEBI" id="CHEBI:15377"/>
        <dbReference type="ChEBI" id="CHEBI:15378"/>
        <dbReference type="ChEBI" id="CHEBI:37565"/>
        <dbReference type="ChEBI" id="CHEBI:43474"/>
        <dbReference type="ChEBI" id="CHEBI:58189"/>
        <dbReference type="EC" id="3.6.5.5"/>
    </reaction>
</comment>
<keyword evidence="7" id="KW-1000">Mitochondrion outer membrane</keyword>
<evidence type="ECO:0000256" key="1">
    <source>
        <dbReference type="ARBA" id="ARBA00004450"/>
    </source>
</evidence>
<dbReference type="RefSeq" id="XP_023657812.1">
    <property type="nucleotide sequence ID" value="XM_023802044.2"/>
</dbReference>
<sequence>METLIPVINRLQEVFVTVGAEIVHLPQIIVVGSQSSGKSSVLESLVGRDFLPRGSGIVTRRPLVLQLVNVPPLVDRKQGESGLKAEEWGTFLHCKNKIFTDFGEIRVEIEEETERGSGDNKGISPEPIHLKIFSPHVLNLTLVDLPGITKVPVGDQPEDIESQVQDMILSFISNPNSIILAVSPANSDLATSDALKLAREVDPDGRRTLLVVSKLDLMDAGTDALEVLLGRVIPVHLGIIGVVNRSQHDINTQKSLADSARDEQAFLQRHYPSLASRCGSRYLTRTLSRLLMHHIRDCLPELKTRVTVLTSQYQARLSGYGQPVEDHSATLLQIITKFASDYCSTIEGTARHIQTSELCGGARICYIFHETFGRTLQSIDPLAGLMEMDILTAIRNATGPRPALFVPEVSFELLVKKQIKRLEEPSLRCVELVHEEMQRIIQHCSNHSTQELLRFPKLHDSIVEVVTSLLRTRLPITNEMVHNLVAIELAYINTKHPDFTDAAVVSASVNSQQVESLQDGGKRWKNDKAMEERAVGEKARGPGSAFSSPSKGQAVNLLDTAVPASRKLSTREQRDCEVIQRLIKCYFLIVRKSIQDSVPKTVMHFLVNFVKERLQSELVRQLYRQPLLQELLVESQDMAQQRTEVARMLGALQKANQIISEIRETHLW</sequence>
<dbReference type="PANTHER" id="PTHR11566">
    <property type="entry name" value="DYNAMIN"/>
    <property type="match status" value="1"/>
</dbReference>
<evidence type="ECO:0000313" key="17">
    <source>
        <dbReference type="Ensembl" id="ENSPKIP00000024623.1"/>
    </source>
</evidence>
<dbReference type="PROSITE" id="PS51718">
    <property type="entry name" value="G_DYNAMIN_2"/>
    <property type="match status" value="1"/>
</dbReference>
<dbReference type="SMART" id="SM00302">
    <property type="entry name" value="GED"/>
    <property type="match status" value="1"/>
</dbReference>
<comment type="subcellular location">
    <subcellularLocation>
        <location evidence="2">Cytoplasm</location>
        <location evidence="2">Cytosol</location>
    </subcellularLocation>
    <subcellularLocation>
        <location evidence="1">Mitochondrion outer membrane</location>
        <topology evidence="1">Peripheral membrane protein</topology>
    </subcellularLocation>
</comment>
<evidence type="ECO:0000256" key="14">
    <source>
        <dbReference type="RuleBase" id="RU003932"/>
    </source>
</evidence>
<dbReference type="GO" id="GO:0005525">
    <property type="term" value="F:GTP binding"/>
    <property type="evidence" value="ECO:0007669"/>
    <property type="project" value="UniProtKB-KW"/>
</dbReference>
<dbReference type="GeneTree" id="ENSGT00940000165180"/>
<evidence type="ECO:0000256" key="10">
    <source>
        <dbReference type="ARBA" id="ARBA00023128"/>
    </source>
</evidence>
<dbReference type="PRINTS" id="PR00195">
    <property type="entry name" value="DYNAMIN"/>
</dbReference>
<dbReference type="KEGG" id="pki:111838756"/>
<dbReference type="STRING" id="1676925.ENSPKIP00000024623"/>
<dbReference type="CDD" id="cd08771">
    <property type="entry name" value="DLP_1"/>
    <property type="match status" value="1"/>
</dbReference>
<keyword evidence="12" id="KW-0472">Membrane</keyword>
<feature type="domain" description="Dynamin-type G" evidence="16">
    <location>
        <begin position="22"/>
        <end position="300"/>
    </location>
</feature>
<evidence type="ECO:0000256" key="13">
    <source>
        <dbReference type="ARBA" id="ARBA00048040"/>
    </source>
</evidence>
<dbReference type="Ensembl" id="ENSPKIT00000005333.1">
    <property type="protein sequence ID" value="ENSPKIP00000024623.1"/>
    <property type="gene ID" value="ENSPKIG00000007780.1"/>
</dbReference>
<dbReference type="FunFam" id="1.20.120.1240:FF:000001">
    <property type="entry name" value="Dynamin 1 like"/>
    <property type="match status" value="1"/>
</dbReference>
<name>A0A3B3S267_9TELE</name>
<dbReference type="InterPro" id="IPR027417">
    <property type="entry name" value="P-loop_NTPase"/>
</dbReference>
<evidence type="ECO:0000256" key="5">
    <source>
        <dbReference type="ARBA" id="ARBA00022490"/>
    </source>
</evidence>
<reference evidence="17" key="1">
    <citation type="submission" date="2025-08" db="UniProtKB">
        <authorList>
            <consortium name="Ensembl"/>
        </authorList>
    </citation>
    <scope>IDENTIFICATION</scope>
</reference>
<evidence type="ECO:0000259" key="15">
    <source>
        <dbReference type="PROSITE" id="PS51388"/>
    </source>
</evidence>
<evidence type="ECO:0000256" key="7">
    <source>
        <dbReference type="ARBA" id="ARBA00022787"/>
    </source>
</evidence>
<evidence type="ECO:0000256" key="2">
    <source>
        <dbReference type="ARBA" id="ARBA00004514"/>
    </source>
</evidence>
<dbReference type="InterPro" id="IPR019762">
    <property type="entry name" value="Dynamin_GTPase_CS"/>
</dbReference>
<keyword evidence="10" id="KW-0496">Mitochondrion</keyword>
<dbReference type="GO" id="GO:0003924">
    <property type="term" value="F:GTPase activity"/>
    <property type="evidence" value="ECO:0007669"/>
    <property type="project" value="InterPro"/>
</dbReference>
<dbReference type="GO" id="GO:0000266">
    <property type="term" value="P:mitochondrial fission"/>
    <property type="evidence" value="ECO:0007669"/>
    <property type="project" value="TreeGrafter"/>
</dbReference>
<dbReference type="InterPro" id="IPR000375">
    <property type="entry name" value="Dynamin_stalk"/>
</dbReference>
<dbReference type="InterPro" id="IPR003130">
    <property type="entry name" value="GED"/>
</dbReference>
<accession>A0A3B3S267</accession>
<dbReference type="Pfam" id="PF02212">
    <property type="entry name" value="GED"/>
    <property type="match status" value="1"/>
</dbReference>
<dbReference type="AlphaFoldDB" id="A0A3B3S267"/>
<protein>
    <recommendedName>
        <fullName evidence="4">Dynamin-1-like protein</fullName>
        <ecNumber evidence="3">3.6.5.5</ecNumber>
    </recommendedName>
</protein>
<organism evidence="17 18">
    <name type="scientific">Paramormyrops kingsleyae</name>
    <dbReference type="NCBI Taxonomy" id="1676925"/>
    <lineage>
        <taxon>Eukaryota</taxon>
        <taxon>Metazoa</taxon>
        <taxon>Chordata</taxon>
        <taxon>Craniata</taxon>
        <taxon>Vertebrata</taxon>
        <taxon>Euteleostomi</taxon>
        <taxon>Actinopterygii</taxon>
        <taxon>Neopterygii</taxon>
        <taxon>Teleostei</taxon>
        <taxon>Osteoglossocephala</taxon>
        <taxon>Osteoglossomorpha</taxon>
        <taxon>Osteoglossiformes</taxon>
        <taxon>Mormyridae</taxon>
        <taxon>Paramormyrops</taxon>
    </lineage>
</organism>
<evidence type="ECO:0000259" key="16">
    <source>
        <dbReference type="PROSITE" id="PS51718"/>
    </source>
</evidence>
<dbReference type="GO" id="GO:0016559">
    <property type="term" value="P:peroxisome fission"/>
    <property type="evidence" value="ECO:0007669"/>
    <property type="project" value="TreeGrafter"/>
</dbReference>
<dbReference type="InterPro" id="IPR020850">
    <property type="entry name" value="GED_dom"/>
</dbReference>
<dbReference type="Pfam" id="PF00350">
    <property type="entry name" value="Dynamin_N"/>
    <property type="match status" value="1"/>
</dbReference>
<dbReference type="Pfam" id="PF01031">
    <property type="entry name" value="Dynamin_M"/>
    <property type="match status" value="1"/>
</dbReference>
<dbReference type="GO" id="GO:0006897">
    <property type="term" value="P:endocytosis"/>
    <property type="evidence" value="ECO:0007669"/>
    <property type="project" value="TreeGrafter"/>
</dbReference>
<dbReference type="PROSITE" id="PS00410">
    <property type="entry name" value="G_DYNAMIN_1"/>
    <property type="match status" value="1"/>
</dbReference>
<dbReference type="RefSeq" id="XP_023657822.1">
    <property type="nucleotide sequence ID" value="XM_023802054.2"/>
</dbReference>
<keyword evidence="18" id="KW-1185">Reference proteome</keyword>
<evidence type="ECO:0000256" key="6">
    <source>
        <dbReference type="ARBA" id="ARBA00022741"/>
    </source>
</evidence>
<keyword evidence="6 14" id="KW-0547">Nucleotide-binding</keyword>
<evidence type="ECO:0000256" key="11">
    <source>
        <dbReference type="ARBA" id="ARBA00023134"/>
    </source>
</evidence>
<dbReference type="GeneID" id="111838756"/>
<dbReference type="SUPFAM" id="SSF52540">
    <property type="entry name" value="P-loop containing nucleoside triphosphate hydrolases"/>
    <property type="match status" value="1"/>
</dbReference>
<evidence type="ECO:0000256" key="8">
    <source>
        <dbReference type="ARBA" id="ARBA00022801"/>
    </source>
</evidence>
<dbReference type="Proteomes" id="UP000261540">
    <property type="component" value="Unplaced"/>
</dbReference>
<keyword evidence="9" id="KW-0446">Lipid-binding</keyword>
<dbReference type="GO" id="GO:0008289">
    <property type="term" value="F:lipid binding"/>
    <property type="evidence" value="ECO:0007669"/>
    <property type="project" value="UniProtKB-KW"/>
</dbReference>
<reference evidence="17" key="2">
    <citation type="submission" date="2025-09" db="UniProtKB">
        <authorList>
            <consortium name="Ensembl"/>
        </authorList>
    </citation>
    <scope>IDENTIFICATION</scope>
</reference>
<dbReference type="GO" id="GO:0005741">
    <property type="term" value="C:mitochondrial outer membrane"/>
    <property type="evidence" value="ECO:0007669"/>
    <property type="project" value="UniProtKB-SubCell"/>
</dbReference>
<proteinExistence type="inferred from homology"/>
<dbReference type="GO" id="GO:0005874">
    <property type="term" value="C:microtubule"/>
    <property type="evidence" value="ECO:0007669"/>
    <property type="project" value="TreeGrafter"/>
</dbReference>
<evidence type="ECO:0000313" key="18">
    <source>
        <dbReference type="Proteomes" id="UP000261540"/>
    </source>
</evidence>
<keyword evidence="8" id="KW-0378">Hydrolase</keyword>
<feature type="domain" description="GED" evidence="15">
    <location>
        <begin position="576"/>
        <end position="667"/>
    </location>
</feature>
<dbReference type="Gene3D" id="3.40.50.300">
    <property type="entry name" value="P-loop containing nucleotide triphosphate hydrolases"/>
    <property type="match status" value="1"/>
</dbReference>
<keyword evidence="11 14" id="KW-0342">GTP-binding</keyword>
<dbReference type="GO" id="GO:0048312">
    <property type="term" value="P:intracellular distribution of mitochondria"/>
    <property type="evidence" value="ECO:0007669"/>
    <property type="project" value="TreeGrafter"/>
</dbReference>
<dbReference type="GO" id="GO:0008017">
    <property type="term" value="F:microtubule binding"/>
    <property type="evidence" value="ECO:0007669"/>
    <property type="project" value="TreeGrafter"/>
</dbReference>
<dbReference type="InterPro" id="IPR045063">
    <property type="entry name" value="Dynamin_N"/>
</dbReference>
<evidence type="ECO:0000256" key="12">
    <source>
        <dbReference type="ARBA" id="ARBA00023136"/>
    </source>
</evidence>